<feature type="compositionally biased region" description="Basic and acidic residues" evidence="1">
    <location>
        <begin position="44"/>
        <end position="57"/>
    </location>
</feature>
<dbReference type="Pfam" id="PF07498">
    <property type="entry name" value="Rho_N"/>
    <property type="match status" value="1"/>
</dbReference>
<proteinExistence type="predicted"/>
<organism evidence="3">
    <name type="scientific">uncultured Solirubrobacterales bacterium</name>
    <dbReference type="NCBI Taxonomy" id="768556"/>
    <lineage>
        <taxon>Bacteria</taxon>
        <taxon>Bacillati</taxon>
        <taxon>Actinomycetota</taxon>
        <taxon>Thermoleophilia</taxon>
        <taxon>Solirubrobacterales</taxon>
        <taxon>environmental samples</taxon>
    </lineage>
</organism>
<dbReference type="SMART" id="SM00959">
    <property type="entry name" value="Rho_N"/>
    <property type="match status" value="1"/>
</dbReference>
<dbReference type="GO" id="GO:0006353">
    <property type="term" value="P:DNA-templated transcription termination"/>
    <property type="evidence" value="ECO:0007669"/>
    <property type="project" value="InterPro"/>
</dbReference>
<evidence type="ECO:0000313" key="3">
    <source>
        <dbReference type="EMBL" id="CAA9486573.1"/>
    </source>
</evidence>
<accession>A0A6J4S1G6</accession>
<protein>
    <recommendedName>
        <fullName evidence="2">Rho termination factor-like N-terminal domain-containing protein</fullName>
    </recommendedName>
</protein>
<evidence type="ECO:0000256" key="1">
    <source>
        <dbReference type="SAM" id="MobiDB-lite"/>
    </source>
</evidence>
<feature type="domain" description="Rho termination factor-like N-terminal" evidence="2">
    <location>
        <begin position="8"/>
        <end position="49"/>
    </location>
</feature>
<dbReference type="Gene3D" id="1.10.720.10">
    <property type="match status" value="1"/>
</dbReference>
<dbReference type="InterPro" id="IPR036269">
    <property type="entry name" value="Rho_N_sf"/>
</dbReference>
<dbReference type="AlphaFoldDB" id="A0A6J4S1G6"/>
<feature type="compositionally biased region" description="Basic residues" evidence="1">
    <location>
        <begin position="68"/>
        <end position="80"/>
    </location>
</feature>
<gene>
    <name evidence="3" type="ORF">AVDCRST_MAG45-483</name>
</gene>
<evidence type="ECO:0000259" key="2">
    <source>
        <dbReference type="SMART" id="SM00959"/>
    </source>
</evidence>
<name>A0A6J4S1G6_9ACTN</name>
<dbReference type="SUPFAM" id="SSF68912">
    <property type="entry name" value="Rho N-terminal domain-like"/>
    <property type="match status" value="1"/>
</dbReference>
<feature type="non-terminal residue" evidence="3">
    <location>
        <position position="80"/>
    </location>
</feature>
<sequence length="80" mass="8671">MPVLDRDELERSPLADLHAIAAELGVEGFRRLRRDDLVVAIVEHAGDGETSTERPGRDAPAPGEDSGRRRRSGGGRGGRR</sequence>
<dbReference type="EMBL" id="CADCVU010000046">
    <property type="protein sequence ID" value="CAA9486573.1"/>
    <property type="molecule type" value="Genomic_DNA"/>
</dbReference>
<reference evidence="3" key="1">
    <citation type="submission" date="2020-02" db="EMBL/GenBank/DDBJ databases">
        <authorList>
            <person name="Meier V. D."/>
        </authorList>
    </citation>
    <scope>NUCLEOTIDE SEQUENCE</scope>
    <source>
        <strain evidence="3">AVDCRST_MAG45</strain>
    </source>
</reference>
<feature type="region of interest" description="Disordered" evidence="1">
    <location>
        <begin position="44"/>
        <end position="80"/>
    </location>
</feature>
<dbReference type="InterPro" id="IPR011112">
    <property type="entry name" value="Rho-like_N"/>
</dbReference>